<dbReference type="EMBL" id="CASHSV030000024">
    <property type="protein sequence ID" value="CAJ2640752.1"/>
    <property type="molecule type" value="Genomic_DNA"/>
</dbReference>
<organism evidence="1 2">
    <name type="scientific">Trifolium pratense</name>
    <name type="common">Red clover</name>
    <dbReference type="NCBI Taxonomy" id="57577"/>
    <lineage>
        <taxon>Eukaryota</taxon>
        <taxon>Viridiplantae</taxon>
        <taxon>Streptophyta</taxon>
        <taxon>Embryophyta</taxon>
        <taxon>Tracheophyta</taxon>
        <taxon>Spermatophyta</taxon>
        <taxon>Magnoliopsida</taxon>
        <taxon>eudicotyledons</taxon>
        <taxon>Gunneridae</taxon>
        <taxon>Pentapetalae</taxon>
        <taxon>rosids</taxon>
        <taxon>fabids</taxon>
        <taxon>Fabales</taxon>
        <taxon>Fabaceae</taxon>
        <taxon>Papilionoideae</taxon>
        <taxon>50 kb inversion clade</taxon>
        <taxon>NPAAA clade</taxon>
        <taxon>Hologalegina</taxon>
        <taxon>IRL clade</taxon>
        <taxon>Trifolieae</taxon>
        <taxon>Trifolium</taxon>
    </lineage>
</organism>
<evidence type="ECO:0000313" key="1">
    <source>
        <dbReference type="EMBL" id="CAJ2640752.1"/>
    </source>
</evidence>
<name>A0ACB0JAS4_TRIPR</name>
<keyword evidence="2" id="KW-1185">Reference proteome</keyword>
<gene>
    <name evidence="1" type="ORF">MILVUS5_LOCUS10549</name>
</gene>
<accession>A0ACB0JAS4</accession>
<protein>
    <submittedName>
        <fullName evidence="1">Uncharacterized protein</fullName>
    </submittedName>
</protein>
<sequence length="341" mass="38665">MKNRVREVDNREMWLRIGAFTVSKTFAGNLAMKIDISKAFDTLDWSFLLKVLKQFGFNTVFYNWIEFILSSAHMSISINGAKKGKFSSLQALQTLFTSYASCSGQVINASKSTIFAGGISQLRLNNIVDLIGFKTKLKLSCQHAWKASLLSMAGRAQLVKLVIQSMMVYSISVYTWPVSLLKTIETWSRNFIWSGDINKRKLVTVAWKNVYVPYSEGGLGLRSLISLNEATNLKLCWDFLHSEECWAQILRNCALRNGKVIGHQISSSLFSSLKSEFSCLMENWLVGNGQDINLWEDSWCGEPLKNTLQITNNDLTWLPIKVSDIMLNQSWKIPLILCFLP</sequence>
<proteinExistence type="predicted"/>
<reference evidence="1" key="1">
    <citation type="submission" date="2023-10" db="EMBL/GenBank/DDBJ databases">
        <authorList>
            <person name="Rodriguez Cubillos JULIANA M."/>
            <person name="De Vega J."/>
        </authorList>
    </citation>
    <scope>NUCLEOTIDE SEQUENCE</scope>
</reference>
<comment type="caution">
    <text evidence="1">The sequence shown here is derived from an EMBL/GenBank/DDBJ whole genome shotgun (WGS) entry which is preliminary data.</text>
</comment>
<dbReference type="Proteomes" id="UP001177021">
    <property type="component" value="Unassembled WGS sequence"/>
</dbReference>
<evidence type="ECO:0000313" key="2">
    <source>
        <dbReference type="Proteomes" id="UP001177021"/>
    </source>
</evidence>